<dbReference type="InterPro" id="IPR043502">
    <property type="entry name" value="DNA/RNA_pol_sf"/>
</dbReference>
<keyword evidence="3" id="KW-0808">Transferase</keyword>
<keyword evidence="5" id="KW-0235">DNA replication</keyword>
<comment type="similarity">
    <text evidence="1">Belongs to the DNA polymerase type-B family.</text>
</comment>
<evidence type="ECO:0000256" key="3">
    <source>
        <dbReference type="ARBA" id="ARBA00022679"/>
    </source>
</evidence>
<evidence type="ECO:0000256" key="5">
    <source>
        <dbReference type="ARBA" id="ARBA00022705"/>
    </source>
</evidence>
<evidence type="ECO:0000256" key="4">
    <source>
        <dbReference type="ARBA" id="ARBA00022695"/>
    </source>
</evidence>
<comment type="catalytic activity">
    <reaction evidence="8">
        <text>DNA(n) + a 2'-deoxyribonucleoside 5'-triphosphate = DNA(n+1) + diphosphate</text>
        <dbReference type="Rhea" id="RHEA:22508"/>
        <dbReference type="Rhea" id="RHEA-COMP:17339"/>
        <dbReference type="Rhea" id="RHEA-COMP:17340"/>
        <dbReference type="ChEBI" id="CHEBI:33019"/>
        <dbReference type="ChEBI" id="CHEBI:61560"/>
        <dbReference type="ChEBI" id="CHEBI:173112"/>
        <dbReference type="EC" id="2.7.7.7"/>
    </reaction>
</comment>
<evidence type="ECO:0000256" key="7">
    <source>
        <dbReference type="ARBA" id="ARBA00023125"/>
    </source>
</evidence>
<name>X1PI39_9ZZZZ</name>
<feature type="domain" description="DNA-directed DNA polymerase family B mitochondria/virus" evidence="9">
    <location>
        <begin position="5"/>
        <end position="83"/>
    </location>
</feature>
<gene>
    <name evidence="10" type="ORF">S06H3_55051</name>
</gene>
<evidence type="ECO:0000256" key="6">
    <source>
        <dbReference type="ARBA" id="ARBA00022932"/>
    </source>
</evidence>
<feature type="non-terminal residue" evidence="10">
    <location>
        <position position="220"/>
    </location>
</feature>
<keyword evidence="4" id="KW-0548">Nucleotidyltransferase</keyword>
<dbReference type="EMBL" id="BARV01035259">
    <property type="protein sequence ID" value="GAI55493.1"/>
    <property type="molecule type" value="Genomic_DNA"/>
</dbReference>
<dbReference type="GO" id="GO:0006260">
    <property type="term" value="P:DNA replication"/>
    <property type="evidence" value="ECO:0007669"/>
    <property type="project" value="UniProtKB-KW"/>
</dbReference>
<protein>
    <recommendedName>
        <fullName evidence="2">DNA-directed DNA polymerase</fullName>
        <ecNumber evidence="2">2.7.7.7</ecNumber>
    </recommendedName>
</protein>
<organism evidence="10">
    <name type="scientific">marine sediment metagenome</name>
    <dbReference type="NCBI Taxonomy" id="412755"/>
    <lineage>
        <taxon>unclassified sequences</taxon>
        <taxon>metagenomes</taxon>
        <taxon>ecological metagenomes</taxon>
    </lineage>
</organism>
<accession>X1PI39</accession>
<dbReference type="GO" id="GO:0003887">
    <property type="term" value="F:DNA-directed DNA polymerase activity"/>
    <property type="evidence" value="ECO:0007669"/>
    <property type="project" value="UniProtKB-KW"/>
</dbReference>
<evidence type="ECO:0000259" key="9">
    <source>
        <dbReference type="Pfam" id="PF03175"/>
    </source>
</evidence>
<evidence type="ECO:0000313" key="10">
    <source>
        <dbReference type="EMBL" id="GAI55493.1"/>
    </source>
</evidence>
<dbReference type="EC" id="2.7.7.7" evidence="2"/>
<evidence type="ECO:0000256" key="1">
    <source>
        <dbReference type="ARBA" id="ARBA00005755"/>
    </source>
</evidence>
<evidence type="ECO:0000256" key="8">
    <source>
        <dbReference type="ARBA" id="ARBA00049244"/>
    </source>
</evidence>
<comment type="caution">
    <text evidence="10">The sequence shown here is derived from an EMBL/GenBank/DDBJ whole genome shotgun (WGS) entry which is preliminary data.</text>
</comment>
<reference evidence="10" key="1">
    <citation type="journal article" date="2014" name="Front. Microbiol.">
        <title>High frequency of phylogenetically diverse reductive dehalogenase-homologous genes in deep subseafloor sedimentary metagenomes.</title>
        <authorList>
            <person name="Kawai M."/>
            <person name="Futagami T."/>
            <person name="Toyoda A."/>
            <person name="Takaki Y."/>
            <person name="Nishi S."/>
            <person name="Hori S."/>
            <person name="Arai W."/>
            <person name="Tsubouchi T."/>
            <person name="Morono Y."/>
            <person name="Uchiyama I."/>
            <person name="Ito T."/>
            <person name="Fujiyama A."/>
            <person name="Inagaki F."/>
            <person name="Takami H."/>
        </authorList>
    </citation>
    <scope>NUCLEOTIDE SEQUENCE</scope>
    <source>
        <strain evidence="10">Expedition CK06-06</strain>
    </source>
</reference>
<keyword evidence="6" id="KW-0239">DNA-directed DNA polymerase</keyword>
<dbReference type="GO" id="GO:0003677">
    <property type="term" value="F:DNA binding"/>
    <property type="evidence" value="ECO:0007669"/>
    <property type="project" value="UniProtKB-KW"/>
</dbReference>
<evidence type="ECO:0000256" key="2">
    <source>
        <dbReference type="ARBA" id="ARBA00012417"/>
    </source>
</evidence>
<sequence>MGHFVKWITREEYDYLIGLEGVKVKVLRGVWLFVRRKRYPYRKIVNELYRLKAEAKQKDDKEFYHFVKILLNSIYGKFVQLIAKDGKLVASTCWMPVYGAIITANVRLRVARCQNEYPAIVAVHTDSVVSEKSLPLVVSDKLGDWSLSCYGLGVILGSGIYQIGEKKRFRGFPTRIDLLELLNKSPPIIALCKERPLSWREVVFHHWEQSFINKFTDVSK</sequence>
<dbReference type="AlphaFoldDB" id="X1PI39"/>
<proteinExistence type="inferred from homology"/>
<dbReference type="SUPFAM" id="SSF56672">
    <property type="entry name" value="DNA/RNA polymerases"/>
    <property type="match status" value="1"/>
</dbReference>
<dbReference type="GO" id="GO:0000166">
    <property type="term" value="F:nucleotide binding"/>
    <property type="evidence" value="ECO:0007669"/>
    <property type="project" value="InterPro"/>
</dbReference>
<dbReference type="Pfam" id="PF03175">
    <property type="entry name" value="DNA_pol_B_2"/>
    <property type="match status" value="1"/>
</dbReference>
<dbReference type="InterPro" id="IPR004868">
    <property type="entry name" value="DNA-dir_DNA_pol_B_mt/vir"/>
</dbReference>
<keyword evidence="7" id="KW-0238">DNA-binding</keyword>